<gene>
    <name evidence="1" type="ORF">METZ01_LOCUS29838</name>
</gene>
<reference evidence="1" key="1">
    <citation type="submission" date="2018-05" db="EMBL/GenBank/DDBJ databases">
        <authorList>
            <person name="Lanie J.A."/>
            <person name="Ng W.-L."/>
            <person name="Kazmierczak K.M."/>
            <person name="Andrzejewski T.M."/>
            <person name="Davidsen T.M."/>
            <person name="Wayne K.J."/>
            <person name="Tettelin H."/>
            <person name="Glass J.I."/>
            <person name="Rusch D."/>
            <person name="Podicherti R."/>
            <person name="Tsui H.-C.T."/>
            <person name="Winkler M.E."/>
        </authorList>
    </citation>
    <scope>NUCLEOTIDE SEQUENCE</scope>
</reference>
<protein>
    <recommendedName>
        <fullName evidence="2">DUF1499 domain-containing protein</fullName>
    </recommendedName>
</protein>
<sequence length="144" mass="16575">MFTGRLTRALTTNRVETDPWSDDPRLLGRTYAIPFEAVWRSCVKLVREHAGWRMLQSDDLAGFIRVHCTTRLFRQEDDLEIHVGLDEHGLTRVDLRSRARSRRVDLGTNARRVGRFSARLDESLGAGDGKILDPRETARMTRRA</sequence>
<dbReference type="EMBL" id="UINC01001298">
    <property type="protein sequence ID" value="SUZ76984.1"/>
    <property type="molecule type" value="Genomic_DNA"/>
</dbReference>
<evidence type="ECO:0008006" key="2">
    <source>
        <dbReference type="Google" id="ProtNLM"/>
    </source>
</evidence>
<dbReference type="InterPro" id="IPR010865">
    <property type="entry name" value="DUF1499"/>
</dbReference>
<proteinExistence type="predicted"/>
<name>A0A381QDM9_9ZZZZ</name>
<evidence type="ECO:0000313" key="1">
    <source>
        <dbReference type="EMBL" id="SUZ76984.1"/>
    </source>
</evidence>
<dbReference type="Pfam" id="PF07386">
    <property type="entry name" value="DUF1499"/>
    <property type="match status" value="1"/>
</dbReference>
<accession>A0A381QDM9</accession>
<dbReference type="AlphaFoldDB" id="A0A381QDM9"/>
<organism evidence="1">
    <name type="scientific">marine metagenome</name>
    <dbReference type="NCBI Taxonomy" id="408172"/>
    <lineage>
        <taxon>unclassified sequences</taxon>
        <taxon>metagenomes</taxon>
        <taxon>ecological metagenomes</taxon>
    </lineage>
</organism>